<evidence type="ECO:0000313" key="1">
    <source>
        <dbReference type="EMBL" id="MBB6353473.1"/>
    </source>
</evidence>
<sequence>MSQQTTTFLLRGGLNLVTPPLAIPAGQCIAAINYEPDVAGYTRHGGYERFDGRPRPSDSSDPVEIAARRAAIQAVPGTGPVRGVYVFAGNIYAFRDSIDGAGKMHRDTSAGWQEVTFGQIVDFTAGTAEFFEGEVLVGGTSTATGTIERVVMSSGAWDGTATGFLVLSNVNGTFQTETVTSDSGSATGSPNYAVVISSGGKYSFVVHNFYGAARQPALYFSNGQGTAFEWTGDSLSPIRTGTQAGILEDTINVLERDGDRILTRGGDVVIMRAQFDRPTHIAQYKNHLFLGFLSGSVLFSSIGEPLQYITTTGAGEFTFGDATTGMLSAAAASLVIFGQNRIEYVAGNDASDFQMLPISDSSGGAEGSIQMMDRPFFLDDAGVRDLGSTAAYGDWRAGTLTQLIEPLIRAKRDAGVRAAASMRVKAKDQYKLFFDDGTGVTVYIGRKAPETLPFNLPITAFCACSGEVSAGAGDRLFVGSTDGYVYELNRGLSFDGAAIQAYVRLPFNSIGSPTQRKVFKKFSVDIDTPDDITLGHTFDIDYARGLGGSTAGQSIDAGSPIITTGLYDAIDWTQATEGRFEAHIDGFGENFAATLVSEESDKRQHTLSSATINFAMRGLVR</sequence>
<keyword evidence="2" id="KW-1185">Reference proteome</keyword>
<comment type="caution">
    <text evidence="1">The sequence shown here is derived from an EMBL/GenBank/DDBJ whole genome shotgun (WGS) entry which is preliminary data.</text>
</comment>
<protein>
    <submittedName>
        <fullName evidence="1">Uncharacterized protein</fullName>
    </submittedName>
</protein>
<dbReference type="AlphaFoldDB" id="A0A7X0KJW1"/>
<proteinExistence type="predicted"/>
<accession>A0A7X0KJW1</accession>
<dbReference type="Proteomes" id="UP000536262">
    <property type="component" value="Unassembled WGS sequence"/>
</dbReference>
<dbReference type="EMBL" id="JACHOU010000002">
    <property type="protein sequence ID" value="MBB6353473.1"/>
    <property type="molecule type" value="Genomic_DNA"/>
</dbReference>
<gene>
    <name evidence="1" type="ORF">GGR00_001241</name>
</gene>
<organism evidence="1 2">
    <name type="scientific">Aminobacter aganoensis</name>
    <dbReference type="NCBI Taxonomy" id="83264"/>
    <lineage>
        <taxon>Bacteria</taxon>
        <taxon>Pseudomonadati</taxon>
        <taxon>Pseudomonadota</taxon>
        <taxon>Alphaproteobacteria</taxon>
        <taxon>Hyphomicrobiales</taxon>
        <taxon>Phyllobacteriaceae</taxon>
        <taxon>Aminobacter</taxon>
    </lineage>
</organism>
<dbReference type="RefSeq" id="WP_184698530.1">
    <property type="nucleotide sequence ID" value="NZ_BAABEG010000001.1"/>
</dbReference>
<evidence type="ECO:0000313" key="2">
    <source>
        <dbReference type="Proteomes" id="UP000536262"/>
    </source>
</evidence>
<reference evidence="1 2" key="1">
    <citation type="submission" date="2020-08" db="EMBL/GenBank/DDBJ databases">
        <title>Genomic Encyclopedia of Type Strains, Phase IV (KMG-IV): sequencing the most valuable type-strain genomes for metagenomic binning, comparative biology and taxonomic classification.</title>
        <authorList>
            <person name="Goeker M."/>
        </authorList>
    </citation>
    <scope>NUCLEOTIDE SEQUENCE [LARGE SCALE GENOMIC DNA]</scope>
    <source>
        <strain evidence="1 2">DSM 7051</strain>
    </source>
</reference>
<name>A0A7X0KJW1_9HYPH</name>